<dbReference type="GO" id="GO:0003712">
    <property type="term" value="F:transcription coregulator activity"/>
    <property type="evidence" value="ECO:0007669"/>
    <property type="project" value="TreeGrafter"/>
</dbReference>
<dbReference type="InterPro" id="IPR001202">
    <property type="entry name" value="WW_dom"/>
</dbReference>
<organism evidence="6">
    <name type="scientific">Haemonchus placei</name>
    <name type="common">Barber's pole worm</name>
    <dbReference type="NCBI Taxonomy" id="6290"/>
    <lineage>
        <taxon>Eukaryota</taxon>
        <taxon>Metazoa</taxon>
        <taxon>Ecdysozoa</taxon>
        <taxon>Nematoda</taxon>
        <taxon>Chromadorea</taxon>
        <taxon>Rhabditida</taxon>
        <taxon>Rhabditina</taxon>
        <taxon>Rhabditomorpha</taxon>
        <taxon>Strongyloidea</taxon>
        <taxon>Trichostrongylidae</taxon>
        <taxon>Haemonchus</taxon>
    </lineage>
</organism>
<dbReference type="Pfam" id="PF00397">
    <property type="entry name" value="WW"/>
    <property type="match status" value="1"/>
</dbReference>
<keyword evidence="1" id="KW-0677">Repeat</keyword>
<dbReference type="EMBL" id="UZAF01017474">
    <property type="protein sequence ID" value="VDO42032.1"/>
    <property type="molecule type" value="Genomic_DNA"/>
</dbReference>
<name>A0A0N4WJE8_HAEPC</name>
<gene>
    <name evidence="4" type="ORF">HPLM_LOCUS11128</name>
</gene>
<feature type="compositionally biased region" description="Pro residues" evidence="2">
    <location>
        <begin position="26"/>
        <end position="41"/>
    </location>
</feature>
<feature type="domain" description="WW" evidence="3">
    <location>
        <begin position="102"/>
        <end position="129"/>
    </location>
</feature>
<dbReference type="PANTHER" id="PTHR15377">
    <property type="entry name" value="TRANSCRIPTION ELONGATION REGULATOR 1"/>
    <property type="match status" value="1"/>
</dbReference>
<dbReference type="PANTHER" id="PTHR15377:SF3">
    <property type="entry name" value="WW DOMAIN-CONTAINING PROTEIN"/>
    <property type="match status" value="1"/>
</dbReference>
<dbReference type="SUPFAM" id="SSF51045">
    <property type="entry name" value="WW domain"/>
    <property type="match status" value="1"/>
</dbReference>
<dbReference type="GO" id="GO:0005634">
    <property type="term" value="C:nucleus"/>
    <property type="evidence" value="ECO:0007669"/>
    <property type="project" value="TreeGrafter"/>
</dbReference>
<reference evidence="4 5" key="2">
    <citation type="submission" date="2018-11" db="EMBL/GenBank/DDBJ databases">
        <authorList>
            <consortium name="Pathogen Informatics"/>
        </authorList>
    </citation>
    <scope>NUCLEOTIDE SEQUENCE [LARGE SCALE GENOMIC DNA]</scope>
    <source>
        <strain evidence="4 5">MHpl1</strain>
    </source>
</reference>
<feature type="region of interest" description="Disordered" evidence="2">
    <location>
        <begin position="144"/>
        <end position="167"/>
    </location>
</feature>
<sequence>MRGGAAPPATATPPTTPSAPARGGFAPPPFRGRGFPPPRGSFPPFRGGYPGAYPPGFPPGYAPPAQTQQPQQTQQTQQQTAPMDQATRLKRLANCEEDEELWVEAESPEGKPYFYHWQTRETVWDRPEKAKVVGQTELAELIQKSSEEERKEREGELHLSRILSVPE</sequence>
<accession>A0A0N4WJE8</accession>
<dbReference type="Gene3D" id="2.20.70.10">
    <property type="match status" value="1"/>
</dbReference>
<dbReference type="InterPro" id="IPR036020">
    <property type="entry name" value="WW_dom_sf"/>
</dbReference>
<evidence type="ECO:0000256" key="2">
    <source>
        <dbReference type="SAM" id="MobiDB-lite"/>
    </source>
</evidence>
<evidence type="ECO:0000313" key="5">
    <source>
        <dbReference type="Proteomes" id="UP000268014"/>
    </source>
</evidence>
<dbReference type="AlphaFoldDB" id="A0A0N4WJE8"/>
<dbReference type="CDD" id="cd00201">
    <property type="entry name" value="WW"/>
    <property type="match status" value="1"/>
</dbReference>
<keyword evidence="5" id="KW-1185">Reference proteome</keyword>
<proteinExistence type="predicted"/>
<reference evidence="6" key="1">
    <citation type="submission" date="2017-02" db="UniProtKB">
        <authorList>
            <consortium name="WormBaseParasite"/>
        </authorList>
    </citation>
    <scope>IDENTIFICATION</scope>
</reference>
<feature type="compositionally biased region" description="Pro residues" evidence="2">
    <location>
        <begin position="52"/>
        <end position="62"/>
    </location>
</feature>
<feature type="region of interest" description="Disordered" evidence="2">
    <location>
        <begin position="1"/>
        <end position="85"/>
    </location>
</feature>
<feature type="compositionally biased region" description="Low complexity" evidence="2">
    <location>
        <begin position="63"/>
        <end position="82"/>
    </location>
</feature>
<feature type="compositionally biased region" description="Basic and acidic residues" evidence="2">
    <location>
        <begin position="145"/>
        <end position="159"/>
    </location>
</feature>
<dbReference type="InterPro" id="IPR045148">
    <property type="entry name" value="TCRG1-like"/>
</dbReference>
<evidence type="ECO:0000313" key="6">
    <source>
        <dbReference type="WBParaSite" id="HPLM_0001113601-mRNA-1"/>
    </source>
</evidence>
<evidence type="ECO:0000313" key="4">
    <source>
        <dbReference type="EMBL" id="VDO42032.1"/>
    </source>
</evidence>
<dbReference type="STRING" id="6290.A0A0N4WJE8"/>
<evidence type="ECO:0000259" key="3">
    <source>
        <dbReference type="PROSITE" id="PS50020"/>
    </source>
</evidence>
<dbReference type="PROSITE" id="PS50020">
    <property type="entry name" value="WW_DOMAIN_2"/>
    <property type="match status" value="1"/>
</dbReference>
<dbReference type="OrthoDB" id="63972at2759"/>
<dbReference type="SMART" id="SM00456">
    <property type="entry name" value="WW"/>
    <property type="match status" value="1"/>
</dbReference>
<dbReference type="GO" id="GO:0070063">
    <property type="term" value="F:RNA polymerase binding"/>
    <property type="evidence" value="ECO:0007669"/>
    <property type="project" value="InterPro"/>
</dbReference>
<dbReference type="Proteomes" id="UP000268014">
    <property type="component" value="Unassembled WGS sequence"/>
</dbReference>
<evidence type="ECO:0000256" key="1">
    <source>
        <dbReference type="ARBA" id="ARBA00022737"/>
    </source>
</evidence>
<protein>
    <submittedName>
        <fullName evidence="6">WW domain-containing protein</fullName>
    </submittedName>
</protein>
<dbReference type="WBParaSite" id="HPLM_0001113601-mRNA-1">
    <property type="protein sequence ID" value="HPLM_0001113601-mRNA-1"/>
    <property type="gene ID" value="HPLM_0001113601"/>
</dbReference>